<dbReference type="WBParaSite" id="Hba_16482">
    <property type="protein sequence ID" value="Hba_16482"/>
    <property type="gene ID" value="Hba_16482"/>
</dbReference>
<protein>
    <submittedName>
        <fullName evidence="2">Uncharacterized protein</fullName>
    </submittedName>
</protein>
<reference evidence="2" key="1">
    <citation type="submission" date="2016-11" db="UniProtKB">
        <authorList>
            <consortium name="WormBaseParasite"/>
        </authorList>
    </citation>
    <scope>IDENTIFICATION</scope>
</reference>
<dbReference type="AlphaFoldDB" id="A0A1I7XG42"/>
<evidence type="ECO:0000313" key="2">
    <source>
        <dbReference type="WBParaSite" id="Hba_16482"/>
    </source>
</evidence>
<sequence>MPPTNRHSSQENASKRLDALVWRKETILPIAFKMRSKSLTRLDEYASSDKQKELSTELKPSVEPLLPSCGRISIMDKSTFISDPRRQTSPLKSYHQSSRNISLIEDNILPHRPLSARQRTPITVEQAAQLDSLLPSRGVVKSMIRQIENPVRS</sequence>
<organism evidence="1 2">
    <name type="scientific">Heterorhabditis bacteriophora</name>
    <name type="common">Entomopathogenic nematode worm</name>
    <dbReference type="NCBI Taxonomy" id="37862"/>
    <lineage>
        <taxon>Eukaryota</taxon>
        <taxon>Metazoa</taxon>
        <taxon>Ecdysozoa</taxon>
        <taxon>Nematoda</taxon>
        <taxon>Chromadorea</taxon>
        <taxon>Rhabditida</taxon>
        <taxon>Rhabditina</taxon>
        <taxon>Rhabditomorpha</taxon>
        <taxon>Strongyloidea</taxon>
        <taxon>Heterorhabditidae</taxon>
        <taxon>Heterorhabditis</taxon>
    </lineage>
</organism>
<name>A0A1I7XG42_HETBA</name>
<dbReference type="Proteomes" id="UP000095283">
    <property type="component" value="Unplaced"/>
</dbReference>
<evidence type="ECO:0000313" key="1">
    <source>
        <dbReference type="Proteomes" id="UP000095283"/>
    </source>
</evidence>
<keyword evidence="1" id="KW-1185">Reference proteome</keyword>
<proteinExistence type="predicted"/>
<accession>A0A1I7XG42</accession>